<feature type="non-terminal residue" evidence="2">
    <location>
        <position position="67"/>
    </location>
</feature>
<protein>
    <submittedName>
        <fullName evidence="2">Uncharacterized protein</fullName>
    </submittedName>
</protein>
<dbReference type="AlphaFoldDB" id="A0A9P5TQP2"/>
<dbReference type="Proteomes" id="UP000724874">
    <property type="component" value="Unassembled WGS sequence"/>
</dbReference>
<keyword evidence="1" id="KW-0472">Membrane</keyword>
<proteinExistence type="predicted"/>
<evidence type="ECO:0000313" key="2">
    <source>
        <dbReference type="EMBL" id="KAF8904043.1"/>
    </source>
</evidence>
<reference evidence="2" key="1">
    <citation type="submission" date="2020-11" db="EMBL/GenBank/DDBJ databases">
        <authorList>
            <consortium name="DOE Joint Genome Institute"/>
            <person name="Ahrendt S."/>
            <person name="Riley R."/>
            <person name="Andreopoulos W."/>
            <person name="LaButti K."/>
            <person name="Pangilinan J."/>
            <person name="Ruiz-duenas F.J."/>
            <person name="Barrasa J.M."/>
            <person name="Sanchez-Garcia M."/>
            <person name="Camarero S."/>
            <person name="Miyauchi S."/>
            <person name="Serrano A."/>
            <person name="Linde D."/>
            <person name="Babiker R."/>
            <person name="Drula E."/>
            <person name="Ayuso-Fernandez I."/>
            <person name="Pacheco R."/>
            <person name="Padilla G."/>
            <person name="Ferreira P."/>
            <person name="Barriuso J."/>
            <person name="Kellner H."/>
            <person name="Castanera R."/>
            <person name="Alfaro M."/>
            <person name="Ramirez L."/>
            <person name="Pisabarro A.G."/>
            <person name="Kuo A."/>
            <person name="Tritt A."/>
            <person name="Lipzen A."/>
            <person name="He G."/>
            <person name="Yan M."/>
            <person name="Ng V."/>
            <person name="Cullen D."/>
            <person name="Martin F."/>
            <person name="Rosso M.-N."/>
            <person name="Henrissat B."/>
            <person name="Hibbett D."/>
            <person name="Martinez A.T."/>
            <person name="Grigoriev I.V."/>
        </authorList>
    </citation>
    <scope>NUCLEOTIDE SEQUENCE</scope>
    <source>
        <strain evidence="2">AH 44721</strain>
    </source>
</reference>
<accession>A0A9P5TQP2</accession>
<keyword evidence="1" id="KW-0812">Transmembrane</keyword>
<evidence type="ECO:0000256" key="1">
    <source>
        <dbReference type="SAM" id="Phobius"/>
    </source>
</evidence>
<evidence type="ECO:0000313" key="3">
    <source>
        <dbReference type="Proteomes" id="UP000724874"/>
    </source>
</evidence>
<dbReference type="EMBL" id="JADNYJ010000027">
    <property type="protein sequence ID" value="KAF8904043.1"/>
    <property type="molecule type" value="Genomic_DNA"/>
</dbReference>
<sequence>MYSLFLSFFSFFDSGFVFRLWLFLLCPLINSVCVLNVSIILYYYAALSDIYIYIFLKSLYVGLPPRL</sequence>
<comment type="caution">
    <text evidence="2">The sequence shown here is derived from an EMBL/GenBank/DDBJ whole genome shotgun (WGS) entry which is preliminary data.</text>
</comment>
<organism evidence="2 3">
    <name type="scientific">Gymnopilus junonius</name>
    <name type="common">Spectacular rustgill mushroom</name>
    <name type="synonym">Gymnopilus spectabilis subsp. junonius</name>
    <dbReference type="NCBI Taxonomy" id="109634"/>
    <lineage>
        <taxon>Eukaryota</taxon>
        <taxon>Fungi</taxon>
        <taxon>Dikarya</taxon>
        <taxon>Basidiomycota</taxon>
        <taxon>Agaricomycotina</taxon>
        <taxon>Agaricomycetes</taxon>
        <taxon>Agaricomycetidae</taxon>
        <taxon>Agaricales</taxon>
        <taxon>Agaricineae</taxon>
        <taxon>Hymenogastraceae</taxon>
        <taxon>Gymnopilus</taxon>
    </lineage>
</organism>
<keyword evidence="3" id="KW-1185">Reference proteome</keyword>
<gene>
    <name evidence="2" type="ORF">CPB84DRAFT_1773230</name>
</gene>
<name>A0A9P5TQP2_GYMJU</name>
<feature type="transmembrane region" description="Helical" evidence="1">
    <location>
        <begin position="20"/>
        <end position="45"/>
    </location>
</feature>
<keyword evidence="1" id="KW-1133">Transmembrane helix</keyword>